<evidence type="ECO:0000313" key="9">
    <source>
        <dbReference type="EMBL" id="TGG76561.1"/>
    </source>
</evidence>
<feature type="compositionally biased region" description="Low complexity" evidence="5">
    <location>
        <begin position="155"/>
        <end position="168"/>
    </location>
</feature>
<dbReference type="PROSITE" id="PS50847">
    <property type="entry name" value="GRAM_POS_ANCHORING"/>
    <property type="match status" value="1"/>
</dbReference>
<dbReference type="NCBIfam" id="NF041528">
    <property type="entry name" value="strep_LAETG"/>
    <property type="match status" value="1"/>
</dbReference>
<keyword evidence="3 7" id="KW-0732">Signal</keyword>
<keyword evidence="6" id="KW-1133">Transmembrane helix</keyword>
<sequence length="213" mass="21795">MKALPLRWQRSVAIAATGAAAFVGTAIAAVPAQAHTPQWSVTCDSVSIDLKSYGDSGNKVLVKAGDKVLIDETFGKEFTKKAELPEHDAPLKVTAQVTAADDAKYSWGPETKEAPVCDTPTKPTPSESESTTPPPSATPSESATPSQKPSEKPEPSASESSSAPAAKPQGGGEDLAETGSSSNTPMIAGIAAAVVVVGGGLVVFARKRRSSHS</sequence>
<evidence type="ECO:0000256" key="1">
    <source>
        <dbReference type="ARBA" id="ARBA00022512"/>
    </source>
</evidence>
<evidence type="ECO:0000256" key="6">
    <source>
        <dbReference type="SAM" id="Phobius"/>
    </source>
</evidence>
<evidence type="ECO:0000256" key="2">
    <source>
        <dbReference type="ARBA" id="ARBA00022525"/>
    </source>
</evidence>
<keyword evidence="6" id="KW-0812">Transmembrane</keyword>
<keyword evidence="2" id="KW-0964">Secreted</keyword>
<evidence type="ECO:0000256" key="5">
    <source>
        <dbReference type="SAM" id="MobiDB-lite"/>
    </source>
</evidence>
<dbReference type="AlphaFoldDB" id="A0A8H1L2D2"/>
<keyword evidence="1" id="KW-0134">Cell wall</keyword>
<evidence type="ECO:0000256" key="4">
    <source>
        <dbReference type="ARBA" id="ARBA00023088"/>
    </source>
</evidence>
<organism evidence="9 10">
    <name type="scientific">Streptomyces albus</name>
    <dbReference type="NCBI Taxonomy" id="1888"/>
    <lineage>
        <taxon>Bacteria</taxon>
        <taxon>Bacillati</taxon>
        <taxon>Actinomycetota</taxon>
        <taxon>Actinomycetes</taxon>
        <taxon>Kitasatosporales</taxon>
        <taxon>Streptomycetaceae</taxon>
        <taxon>Streptomyces</taxon>
    </lineage>
</organism>
<evidence type="ECO:0000256" key="7">
    <source>
        <dbReference type="SAM" id="SignalP"/>
    </source>
</evidence>
<feature type="region of interest" description="Disordered" evidence="5">
    <location>
        <begin position="105"/>
        <end position="183"/>
    </location>
</feature>
<proteinExistence type="predicted"/>
<keyword evidence="6" id="KW-0472">Membrane</keyword>
<dbReference type="RefSeq" id="WP_030408200.1">
    <property type="nucleotide sequence ID" value="NZ_BBQG01000009.1"/>
</dbReference>
<gene>
    <name evidence="9" type="ORF">D8771_28550</name>
</gene>
<accession>A0A8H1L2D2</accession>
<reference evidence="9 10" key="1">
    <citation type="submission" date="2018-10" db="EMBL/GenBank/DDBJ databases">
        <title>Isolation of pseudouridimycin from Streptomyces albus DSM 40763.</title>
        <authorList>
            <person name="Rosenqvist P."/>
            <person name="Metsae-Ketelae M."/>
            <person name="Virta P."/>
        </authorList>
    </citation>
    <scope>NUCLEOTIDE SEQUENCE [LARGE SCALE GENOMIC DNA]</scope>
    <source>
        <strain evidence="9 10">DSM 40763</strain>
    </source>
</reference>
<name>A0A8H1L2D2_9ACTN</name>
<dbReference type="InterPro" id="IPR019931">
    <property type="entry name" value="LPXTG_anchor"/>
</dbReference>
<comment type="caution">
    <text evidence="9">The sequence shown here is derived from an EMBL/GenBank/DDBJ whole genome shotgun (WGS) entry which is preliminary data.</text>
</comment>
<protein>
    <submittedName>
        <fullName evidence="9">LPXTG cell wall anchor domain-containing protein</fullName>
    </submittedName>
</protein>
<feature type="compositionally biased region" description="Low complexity" evidence="5">
    <location>
        <begin position="119"/>
        <end position="131"/>
    </location>
</feature>
<dbReference type="GeneID" id="75181226"/>
<evidence type="ECO:0000259" key="8">
    <source>
        <dbReference type="PROSITE" id="PS50847"/>
    </source>
</evidence>
<keyword evidence="4" id="KW-0572">Peptidoglycan-anchor</keyword>
<feature type="chain" id="PRO_5034678593" evidence="7">
    <location>
        <begin position="29"/>
        <end position="213"/>
    </location>
</feature>
<feature type="domain" description="Gram-positive cocci surface proteins LPxTG" evidence="8">
    <location>
        <begin position="175"/>
        <end position="213"/>
    </location>
</feature>
<feature type="compositionally biased region" description="Low complexity" evidence="5">
    <location>
        <begin position="138"/>
        <end position="148"/>
    </location>
</feature>
<evidence type="ECO:0000313" key="10">
    <source>
        <dbReference type="Proteomes" id="UP000298111"/>
    </source>
</evidence>
<dbReference type="EMBL" id="RCIY01000103">
    <property type="protein sequence ID" value="TGG76561.1"/>
    <property type="molecule type" value="Genomic_DNA"/>
</dbReference>
<dbReference type="NCBIfam" id="TIGR01167">
    <property type="entry name" value="LPXTG_anchor"/>
    <property type="match status" value="1"/>
</dbReference>
<evidence type="ECO:0000256" key="3">
    <source>
        <dbReference type="ARBA" id="ARBA00022729"/>
    </source>
</evidence>
<feature type="signal peptide" evidence="7">
    <location>
        <begin position="1"/>
        <end position="28"/>
    </location>
</feature>
<dbReference type="Proteomes" id="UP000298111">
    <property type="component" value="Unassembled WGS sequence"/>
</dbReference>
<feature type="transmembrane region" description="Helical" evidence="6">
    <location>
        <begin position="186"/>
        <end position="205"/>
    </location>
</feature>